<evidence type="ECO:0000313" key="2">
    <source>
        <dbReference type="Proteomes" id="UP000031575"/>
    </source>
</evidence>
<evidence type="ECO:0000313" key="1">
    <source>
        <dbReference type="EMBL" id="KIH92543.1"/>
    </source>
</evidence>
<reference evidence="1 2" key="1">
    <citation type="journal article" date="2014" name="BMC Genomics">
        <title>Comparative genomics of the major fungal agents of human and animal Sporotrichosis: Sporothrix schenckii and Sporothrix brasiliensis.</title>
        <authorList>
            <person name="Teixeira M.M."/>
            <person name="de Almeida L.G."/>
            <person name="Kubitschek-Barreira P."/>
            <person name="Alves F.L."/>
            <person name="Kioshima E.S."/>
            <person name="Abadio A.K."/>
            <person name="Fernandes L."/>
            <person name="Derengowski L.S."/>
            <person name="Ferreira K.S."/>
            <person name="Souza R.C."/>
            <person name="Ruiz J.C."/>
            <person name="de Andrade N.C."/>
            <person name="Paes H.C."/>
            <person name="Nicola A.M."/>
            <person name="Albuquerque P."/>
            <person name="Gerber A.L."/>
            <person name="Martins V.P."/>
            <person name="Peconick L.D."/>
            <person name="Neto A.V."/>
            <person name="Chaucanez C.B."/>
            <person name="Silva P.A."/>
            <person name="Cunha O.L."/>
            <person name="de Oliveira F.F."/>
            <person name="dos Santos T.C."/>
            <person name="Barros A.L."/>
            <person name="Soares M.A."/>
            <person name="de Oliveira L.M."/>
            <person name="Marini M.M."/>
            <person name="Villalobos-Duno H."/>
            <person name="Cunha M.M."/>
            <person name="de Hoog S."/>
            <person name="da Silveira J.F."/>
            <person name="Henrissat B."/>
            <person name="Nino-Vega G.A."/>
            <person name="Cisalpino P.S."/>
            <person name="Mora-Montes H.M."/>
            <person name="Almeida S.R."/>
            <person name="Stajich J.E."/>
            <person name="Lopes-Bezerra L.M."/>
            <person name="Vasconcelos A.T."/>
            <person name="Felipe M.S."/>
        </authorList>
    </citation>
    <scope>NUCLEOTIDE SEQUENCE [LARGE SCALE GENOMIC DNA]</scope>
    <source>
        <strain evidence="1 2">5110</strain>
    </source>
</reference>
<dbReference type="OrthoDB" id="2322999at2759"/>
<dbReference type="VEuPathDB" id="FungiDB:SPBR_03265"/>
<name>A0A0C2FNE0_9PEZI</name>
<gene>
    <name evidence="1" type="ORF">SPBR_03265</name>
</gene>
<comment type="caution">
    <text evidence="1">The sequence shown here is derived from an EMBL/GenBank/DDBJ whole genome shotgun (WGS) entry which is preliminary data.</text>
</comment>
<sequence length="200" mass="22152">MTTIAEIYNRLPTLGEADDRFTDREQIFAKVANLLAEYDFAFGLCLVHAHCTITDDEIMLGRGNISQPEKVSGVTKYFPERWLSTGQPYEFTTRPTTEPPTALFNALAQLTGRAGVLGLYHIDKSETADKMLEHTEGRKNILMPYTGADKAHAATQILTAWDLGSCNPVTMACNKVIICDSRTTRNGAVHKDTKSEVHTT</sequence>
<dbReference type="EMBL" id="AWTV01000006">
    <property type="protein sequence ID" value="KIH92543.1"/>
    <property type="molecule type" value="Genomic_DNA"/>
</dbReference>
<dbReference type="GeneID" id="63676489"/>
<keyword evidence="2" id="KW-1185">Reference proteome</keyword>
<dbReference type="RefSeq" id="XP_040620553.1">
    <property type="nucleotide sequence ID" value="XM_040761568.1"/>
</dbReference>
<accession>A0A0C2FNE0</accession>
<organism evidence="1 2">
    <name type="scientific">Sporothrix brasiliensis 5110</name>
    <dbReference type="NCBI Taxonomy" id="1398154"/>
    <lineage>
        <taxon>Eukaryota</taxon>
        <taxon>Fungi</taxon>
        <taxon>Dikarya</taxon>
        <taxon>Ascomycota</taxon>
        <taxon>Pezizomycotina</taxon>
        <taxon>Sordariomycetes</taxon>
        <taxon>Sordariomycetidae</taxon>
        <taxon>Ophiostomatales</taxon>
        <taxon>Ophiostomataceae</taxon>
        <taxon>Sporothrix</taxon>
    </lineage>
</organism>
<proteinExistence type="predicted"/>
<dbReference type="HOGENOM" id="CLU_124544_0_0_1"/>
<dbReference type="Proteomes" id="UP000031575">
    <property type="component" value="Unassembled WGS sequence"/>
</dbReference>
<protein>
    <submittedName>
        <fullName evidence="1">Uncharacterized protein</fullName>
    </submittedName>
</protein>
<dbReference type="AlphaFoldDB" id="A0A0C2FNE0"/>